<comment type="caution">
    <text evidence="4">The sequence shown here is derived from an EMBL/GenBank/DDBJ whole genome shotgun (WGS) entry which is preliminary data.</text>
</comment>
<keyword evidence="1" id="KW-0175">Coiled coil</keyword>
<evidence type="ECO:0000313" key="5">
    <source>
        <dbReference type="Proteomes" id="UP001054902"/>
    </source>
</evidence>
<gene>
    <name evidence="4" type="ORF">CTEN210_00348</name>
</gene>
<feature type="transmembrane region" description="Helical" evidence="3">
    <location>
        <begin position="69"/>
        <end position="91"/>
    </location>
</feature>
<reference evidence="4 5" key="1">
    <citation type="journal article" date="2021" name="Sci. Rep.">
        <title>The genome of the diatom Chaetoceros tenuissimus carries an ancient integrated fragment of an extant virus.</title>
        <authorList>
            <person name="Hongo Y."/>
            <person name="Kimura K."/>
            <person name="Takaki Y."/>
            <person name="Yoshida Y."/>
            <person name="Baba S."/>
            <person name="Kobayashi G."/>
            <person name="Nagasaki K."/>
            <person name="Hano T."/>
            <person name="Tomaru Y."/>
        </authorList>
    </citation>
    <scope>NUCLEOTIDE SEQUENCE [LARGE SCALE GENOMIC DNA]</scope>
    <source>
        <strain evidence="4 5">NIES-3715</strain>
    </source>
</reference>
<dbReference type="EMBL" id="BLLK01000019">
    <property type="protein sequence ID" value="GFH43875.1"/>
    <property type="molecule type" value="Genomic_DNA"/>
</dbReference>
<evidence type="ECO:0000256" key="1">
    <source>
        <dbReference type="SAM" id="Coils"/>
    </source>
</evidence>
<feature type="coiled-coil region" evidence="1">
    <location>
        <begin position="370"/>
        <end position="397"/>
    </location>
</feature>
<name>A0AAD3CFV6_9STRA</name>
<proteinExistence type="predicted"/>
<feature type="region of interest" description="Disordered" evidence="2">
    <location>
        <begin position="441"/>
        <end position="546"/>
    </location>
</feature>
<feature type="transmembrane region" description="Helical" evidence="3">
    <location>
        <begin position="209"/>
        <end position="231"/>
    </location>
</feature>
<evidence type="ECO:0000256" key="3">
    <source>
        <dbReference type="SAM" id="Phobius"/>
    </source>
</evidence>
<keyword evidence="5" id="KW-1185">Reference proteome</keyword>
<accession>A0AAD3CFV6</accession>
<sequence>MFLLLIRTTEQENHHEETATSIETFVAEIYTAVAAISISCNFLLLFLISRKKYPDEESKQPIYHRIMCALAIFSTFSAGNVLVAGISGSLANKMSFPAVSTSFFNFSEIVKETSDITLGCYVQSIIDFSCYTAFMFACCWLCLYFLLRLNYGVGKKISPIVEAVAYTVIFFVTVWYTRFVLLRNAAIAPNPVAGLCVILPFLDDDISITIFCAVFTGIFVFGTLAMLLIIYKTFREEQQINERSLSSFRQLSNQQQQLHPAISLSNFEATKDIAMQAIIMDVICCESQGIYVLGLYLWFEMRTIKKHYPNVSNKEALVAIFHQEKNMEPVVEGEESGEQAPLLVEKKRCLIDITMVEDDMCADAMNAFREVDANQDEEEARRQAKRKEEEKRLKLQAENMRMFGGGYDSENMRSLHQALEVSFGDLDFEIANRKLNHYNSAKDASKPATHRYGSIDPTTFRTETTEEEVDNLSAEGTHDQSQLKIVGAGMILEEIQKGDEEEEEESSEDDSKEQKGSSLEPSTQQPQQGGSKSVVSDLTMISTLRF</sequence>
<feature type="transmembrane region" description="Helical" evidence="3">
    <location>
        <begin position="159"/>
        <end position="176"/>
    </location>
</feature>
<feature type="transmembrane region" description="Helical" evidence="3">
    <location>
        <begin position="125"/>
        <end position="147"/>
    </location>
</feature>
<keyword evidence="3" id="KW-0812">Transmembrane</keyword>
<dbReference type="AlphaFoldDB" id="A0AAD3CFV6"/>
<feature type="compositionally biased region" description="Acidic residues" evidence="2">
    <location>
        <begin position="499"/>
        <end position="511"/>
    </location>
</feature>
<feature type="compositionally biased region" description="Polar residues" evidence="2">
    <location>
        <begin position="519"/>
        <end position="546"/>
    </location>
</feature>
<dbReference type="Proteomes" id="UP001054902">
    <property type="component" value="Unassembled WGS sequence"/>
</dbReference>
<keyword evidence="3" id="KW-1133">Transmembrane helix</keyword>
<organism evidence="4 5">
    <name type="scientific">Chaetoceros tenuissimus</name>
    <dbReference type="NCBI Taxonomy" id="426638"/>
    <lineage>
        <taxon>Eukaryota</taxon>
        <taxon>Sar</taxon>
        <taxon>Stramenopiles</taxon>
        <taxon>Ochrophyta</taxon>
        <taxon>Bacillariophyta</taxon>
        <taxon>Coscinodiscophyceae</taxon>
        <taxon>Chaetocerotophycidae</taxon>
        <taxon>Chaetocerotales</taxon>
        <taxon>Chaetocerotaceae</taxon>
        <taxon>Chaetoceros</taxon>
    </lineage>
</organism>
<feature type="transmembrane region" description="Helical" evidence="3">
    <location>
        <begin position="29"/>
        <end position="48"/>
    </location>
</feature>
<evidence type="ECO:0000313" key="4">
    <source>
        <dbReference type="EMBL" id="GFH43875.1"/>
    </source>
</evidence>
<feature type="transmembrane region" description="Helical" evidence="3">
    <location>
        <begin position="273"/>
        <end position="299"/>
    </location>
</feature>
<keyword evidence="3" id="KW-0472">Membrane</keyword>
<evidence type="ECO:0000256" key="2">
    <source>
        <dbReference type="SAM" id="MobiDB-lite"/>
    </source>
</evidence>
<protein>
    <submittedName>
        <fullName evidence="4">Uncharacterized protein</fullName>
    </submittedName>
</protein>